<dbReference type="Proteomes" id="UP000519004">
    <property type="component" value="Unassembled WGS sequence"/>
</dbReference>
<reference evidence="2 3" key="1">
    <citation type="submission" date="2020-08" db="EMBL/GenBank/DDBJ databases">
        <title>Genomic Encyclopedia of Type Strains, Phase IV (KMG-IV): sequencing the most valuable type-strain genomes for metagenomic binning, comparative biology and taxonomic classification.</title>
        <authorList>
            <person name="Goeker M."/>
        </authorList>
    </citation>
    <scope>NUCLEOTIDE SEQUENCE [LARGE SCALE GENOMIC DNA]</scope>
    <source>
        <strain evidence="2 3">DSM 25897</strain>
    </source>
</reference>
<feature type="transmembrane region" description="Helical" evidence="1">
    <location>
        <begin position="94"/>
        <end position="114"/>
    </location>
</feature>
<feature type="transmembrane region" description="Helical" evidence="1">
    <location>
        <begin position="187"/>
        <end position="209"/>
    </location>
</feature>
<feature type="transmembrane region" description="Helical" evidence="1">
    <location>
        <begin position="367"/>
        <end position="385"/>
    </location>
</feature>
<evidence type="ECO:0000256" key="1">
    <source>
        <dbReference type="SAM" id="Phobius"/>
    </source>
</evidence>
<feature type="transmembrane region" description="Helical" evidence="1">
    <location>
        <begin position="149"/>
        <end position="175"/>
    </location>
</feature>
<evidence type="ECO:0000313" key="2">
    <source>
        <dbReference type="EMBL" id="MBB5015576.1"/>
    </source>
</evidence>
<comment type="caution">
    <text evidence="2">The sequence shown here is derived from an EMBL/GenBank/DDBJ whole genome shotgun (WGS) entry which is preliminary data.</text>
</comment>
<dbReference type="AlphaFoldDB" id="A0A7W7Y008"/>
<evidence type="ECO:0000313" key="3">
    <source>
        <dbReference type="Proteomes" id="UP000519004"/>
    </source>
</evidence>
<organism evidence="2 3">
    <name type="scientific">Rehaibacterium terrae</name>
    <dbReference type="NCBI Taxonomy" id="1341696"/>
    <lineage>
        <taxon>Bacteria</taxon>
        <taxon>Pseudomonadati</taxon>
        <taxon>Pseudomonadota</taxon>
        <taxon>Gammaproteobacteria</taxon>
        <taxon>Lysobacterales</taxon>
        <taxon>Lysobacteraceae</taxon>
        <taxon>Rehaibacterium</taxon>
    </lineage>
</organism>
<feature type="transmembrane region" description="Helical" evidence="1">
    <location>
        <begin position="65"/>
        <end position="87"/>
    </location>
</feature>
<protein>
    <recommendedName>
        <fullName evidence="4">Glycosyltransferase RgtA/B/C/D-like domain-containing protein</fullName>
    </recommendedName>
</protein>
<keyword evidence="1" id="KW-0472">Membrane</keyword>
<gene>
    <name evidence="2" type="ORF">HNQ58_001480</name>
</gene>
<dbReference type="RefSeq" id="WP_183948257.1">
    <property type="nucleotide sequence ID" value="NZ_JACHHX010000008.1"/>
</dbReference>
<feature type="transmembrane region" description="Helical" evidence="1">
    <location>
        <begin position="397"/>
        <end position="416"/>
    </location>
</feature>
<accession>A0A7W7Y008</accession>
<keyword evidence="1" id="KW-1133">Transmembrane helix</keyword>
<evidence type="ECO:0008006" key="4">
    <source>
        <dbReference type="Google" id="ProtNLM"/>
    </source>
</evidence>
<sequence length="457" mass="51041">MSRAARLAPWLAAAAGLAFSLAAFHPGYLTYDSALQWLQARHGEYSDIHPPAMAMLWRQFDRLGLGPGAMLAWHALLYWGGLALLFAALPLKPWLRALAVLLVGLWPASLGLLPHIWKDIPTAAGFVIALALLRWDCERPHPGWRLGALAALLFACLMRHNAIAGAAPLLLWLVWREFRLQRPQQPTHWPTLALLTLGLAISLQALALLPARADSVRRVTAPWSVVALWDMAAVSPHEQRLVFPDGFADPTLSLDELREDFWPSANAPVFYREKLFHSFDRDYDDAQVAALRHAWLRLPLDYPRAYFGHRARLLWLLFGGDQAAVADHLVLQPGITPMGDNPPLEPNRSALNRWLQARLDALIDTPFFAGWLYLLAVLALAAVAWRRRRDDLPATLALAAAASAVAYVLPLAVLSGSAEFRYLNWLVLAALLLPFLLWPSTKPWARWTLRPGVRRSE</sequence>
<proteinExistence type="predicted"/>
<feature type="transmembrane region" description="Helical" evidence="1">
    <location>
        <begin position="422"/>
        <end position="440"/>
    </location>
</feature>
<name>A0A7W7Y008_9GAMM</name>
<keyword evidence="3" id="KW-1185">Reference proteome</keyword>
<keyword evidence="1" id="KW-0812">Transmembrane</keyword>
<dbReference type="EMBL" id="JACHHX010000008">
    <property type="protein sequence ID" value="MBB5015576.1"/>
    <property type="molecule type" value="Genomic_DNA"/>
</dbReference>